<accession>A0A097IHP8</accession>
<dbReference type="KEGG" id="cdo:CDOO_10620"/>
<keyword evidence="3" id="KW-1185">Reference proteome</keyword>
<proteinExistence type="predicted"/>
<gene>
    <name evidence="2" type="ORF">CDOO_10620</name>
</gene>
<dbReference type="HOGENOM" id="CLU_2664855_0_0_11"/>
<dbReference type="AlphaFoldDB" id="A0A097IHP8"/>
<dbReference type="Proteomes" id="UP000029914">
    <property type="component" value="Chromosome"/>
</dbReference>
<feature type="compositionally biased region" description="Basic residues" evidence="1">
    <location>
        <begin position="26"/>
        <end position="56"/>
    </location>
</feature>
<dbReference type="EMBL" id="CP006764">
    <property type="protein sequence ID" value="AIT61672.1"/>
    <property type="molecule type" value="Genomic_DNA"/>
</dbReference>
<evidence type="ECO:0000313" key="3">
    <source>
        <dbReference type="Proteomes" id="UP000029914"/>
    </source>
</evidence>
<protein>
    <submittedName>
        <fullName evidence="2">Uncharacterized protein</fullName>
    </submittedName>
</protein>
<evidence type="ECO:0000313" key="2">
    <source>
        <dbReference type="EMBL" id="AIT61672.1"/>
    </source>
</evidence>
<feature type="region of interest" description="Disordered" evidence="1">
    <location>
        <begin position="1"/>
        <end position="62"/>
    </location>
</feature>
<sequence>MCPTGCPRAGRPRSTRTPRAADRRPRAPRRSRIGRHRRRSRRPRRAGRHGGGHRSARWGTSLFLMPVESLRSCED</sequence>
<name>A0A097IHP8_9CORY</name>
<reference evidence="2 3" key="1">
    <citation type="submission" date="2013-09" db="EMBL/GenBank/DDBJ databases">
        <title>Complete genome sequence of Corynebacterium doosanense CAU 212(T) (=DSM 45436(T)), isolated from activated sludge.</title>
        <authorList>
            <person name="Schaffert L."/>
            <person name="Albersmeier A."/>
            <person name="Kalinowski J."/>
            <person name="Ruckert C."/>
        </authorList>
    </citation>
    <scope>NUCLEOTIDE SEQUENCE [LARGE SCALE GENOMIC DNA]</scope>
    <source>
        <strain evidence="2 3">CAU 212</strain>
    </source>
</reference>
<evidence type="ECO:0000256" key="1">
    <source>
        <dbReference type="SAM" id="MobiDB-lite"/>
    </source>
</evidence>
<organism evidence="2 3">
    <name type="scientific">Corynebacterium doosanense CAU 212 = DSM 45436</name>
    <dbReference type="NCBI Taxonomy" id="558173"/>
    <lineage>
        <taxon>Bacteria</taxon>
        <taxon>Bacillati</taxon>
        <taxon>Actinomycetota</taxon>
        <taxon>Actinomycetes</taxon>
        <taxon>Mycobacteriales</taxon>
        <taxon>Corynebacteriaceae</taxon>
        <taxon>Corynebacterium</taxon>
    </lineage>
</organism>